<dbReference type="Proteomes" id="UP001305779">
    <property type="component" value="Unassembled WGS sequence"/>
</dbReference>
<proteinExistence type="predicted"/>
<dbReference type="InterPro" id="IPR001810">
    <property type="entry name" value="F-box_dom"/>
</dbReference>
<name>A0ABR0E8C2_ZASCE</name>
<dbReference type="Pfam" id="PF12937">
    <property type="entry name" value="F-box-like"/>
    <property type="match status" value="1"/>
</dbReference>
<evidence type="ECO:0000256" key="1">
    <source>
        <dbReference type="SAM" id="MobiDB-lite"/>
    </source>
</evidence>
<organism evidence="3 4">
    <name type="scientific">Zasmidium cellare</name>
    <name type="common">Wine cellar mold</name>
    <name type="synonym">Racodium cellare</name>
    <dbReference type="NCBI Taxonomy" id="395010"/>
    <lineage>
        <taxon>Eukaryota</taxon>
        <taxon>Fungi</taxon>
        <taxon>Dikarya</taxon>
        <taxon>Ascomycota</taxon>
        <taxon>Pezizomycotina</taxon>
        <taxon>Dothideomycetes</taxon>
        <taxon>Dothideomycetidae</taxon>
        <taxon>Mycosphaerellales</taxon>
        <taxon>Mycosphaerellaceae</taxon>
        <taxon>Zasmidium</taxon>
    </lineage>
</organism>
<dbReference type="Gene3D" id="3.80.10.10">
    <property type="entry name" value="Ribonuclease Inhibitor"/>
    <property type="match status" value="1"/>
</dbReference>
<sequence>MRLKFRIMQAVDKFTARNTQFQFPLLDLPNELIAHIIEEVDNIRALRRLARTCRRIQHLAEPALYRSILVRTGPETNDIRLAIDSRPERAAGIHYLEIPCHARYHQDFPAIADLLDRARNLKELMFESPQCNTSEFEDAETWRAMASQLFEPFQNAVALESELDLSRKPLQKLRKLTLHCNGPDSPYWTLNSRSLPIFLLPNLQYLKVSCVNILDNVLEDAKDKSSKTLKHIDLEECNISHRGLHGLLSIPEGLEVLDLGENCHNILQFADDIDASSNHLFTVNPQLTVDALKQQSRTLTTLTYTTTETYFQHRHLARIRDACSTPIDAGFTDFHKLTKVSLIGHCPNFERALMTSCSPPNLETLEFKALTPFRRELGSTAEDHAIGIIPFLRAPSASVPATLKNLDISFGSTAYDADGNILPNQTKNLIEVTSKATRPMGVHLRFFFKPRSHYFPPYLWGEPTPVETLVYDGGFVAELPGYRTSNADSESDSEWESESGSSTSSSEDGT</sequence>
<feature type="region of interest" description="Disordered" evidence="1">
    <location>
        <begin position="482"/>
        <end position="510"/>
    </location>
</feature>
<evidence type="ECO:0000259" key="2">
    <source>
        <dbReference type="PROSITE" id="PS50181"/>
    </source>
</evidence>
<dbReference type="SUPFAM" id="SSF52047">
    <property type="entry name" value="RNI-like"/>
    <property type="match status" value="1"/>
</dbReference>
<gene>
    <name evidence="3" type="ORF">PRZ48_010335</name>
</gene>
<dbReference type="InterPro" id="IPR036047">
    <property type="entry name" value="F-box-like_dom_sf"/>
</dbReference>
<feature type="compositionally biased region" description="Low complexity" evidence="1">
    <location>
        <begin position="498"/>
        <end position="510"/>
    </location>
</feature>
<evidence type="ECO:0000313" key="4">
    <source>
        <dbReference type="Proteomes" id="UP001305779"/>
    </source>
</evidence>
<dbReference type="SUPFAM" id="SSF81383">
    <property type="entry name" value="F-box domain"/>
    <property type="match status" value="1"/>
</dbReference>
<protein>
    <recommendedName>
        <fullName evidence="2">F-box domain-containing protein</fullName>
    </recommendedName>
</protein>
<dbReference type="PROSITE" id="PS50181">
    <property type="entry name" value="FBOX"/>
    <property type="match status" value="1"/>
</dbReference>
<accession>A0ABR0E8C2</accession>
<reference evidence="3 4" key="1">
    <citation type="journal article" date="2023" name="G3 (Bethesda)">
        <title>A chromosome-level genome assembly of Zasmidium syzygii isolated from banana leaves.</title>
        <authorList>
            <person name="van Westerhoven A.C."/>
            <person name="Mehrabi R."/>
            <person name="Talebi R."/>
            <person name="Steentjes M.B.F."/>
            <person name="Corcolon B."/>
            <person name="Chong P.A."/>
            <person name="Kema G.H.J."/>
            <person name="Seidl M.F."/>
        </authorList>
    </citation>
    <scope>NUCLEOTIDE SEQUENCE [LARGE SCALE GENOMIC DNA]</scope>
    <source>
        <strain evidence="3 4">P124</strain>
    </source>
</reference>
<dbReference type="EMBL" id="JAXOVC010000008">
    <property type="protein sequence ID" value="KAK4497682.1"/>
    <property type="molecule type" value="Genomic_DNA"/>
</dbReference>
<evidence type="ECO:0000313" key="3">
    <source>
        <dbReference type="EMBL" id="KAK4497682.1"/>
    </source>
</evidence>
<feature type="domain" description="F-box" evidence="2">
    <location>
        <begin position="22"/>
        <end position="68"/>
    </location>
</feature>
<comment type="caution">
    <text evidence="3">The sequence shown here is derived from an EMBL/GenBank/DDBJ whole genome shotgun (WGS) entry which is preliminary data.</text>
</comment>
<dbReference type="InterPro" id="IPR032675">
    <property type="entry name" value="LRR_dom_sf"/>
</dbReference>
<keyword evidence="4" id="KW-1185">Reference proteome</keyword>